<dbReference type="AlphaFoldDB" id="A0A4U1EK79"/>
<evidence type="ECO:0000313" key="7">
    <source>
        <dbReference type="EMBL" id="TKC36327.1"/>
    </source>
</evidence>
<dbReference type="InterPro" id="IPR014729">
    <property type="entry name" value="Rossmann-like_a/b/a_fold"/>
</dbReference>
<dbReference type="GO" id="GO:0005759">
    <property type="term" value="C:mitochondrial matrix"/>
    <property type="evidence" value="ECO:0007669"/>
    <property type="project" value="UniProtKB-SubCell"/>
</dbReference>
<protein>
    <recommendedName>
        <fullName evidence="3">Electron transfer flavoprotein subunit alpha, mitochondrial</fullName>
    </recommendedName>
</protein>
<dbReference type="SUPFAM" id="SSF52402">
    <property type="entry name" value="Adenine nucleotide alpha hydrolases-like"/>
    <property type="match status" value="1"/>
</dbReference>
<organism evidence="7 8">
    <name type="scientific">Monodon monoceros</name>
    <name type="common">Narwhal</name>
    <name type="synonym">Ceratodon monodon</name>
    <dbReference type="NCBI Taxonomy" id="40151"/>
    <lineage>
        <taxon>Eukaryota</taxon>
        <taxon>Metazoa</taxon>
        <taxon>Chordata</taxon>
        <taxon>Craniata</taxon>
        <taxon>Vertebrata</taxon>
        <taxon>Euteleostomi</taxon>
        <taxon>Mammalia</taxon>
        <taxon>Eutheria</taxon>
        <taxon>Laurasiatheria</taxon>
        <taxon>Artiodactyla</taxon>
        <taxon>Whippomorpha</taxon>
        <taxon>Cetacea</taxon>
        <taxon>Odontoceti</taxon>
        <taxon>Monodontidae</taxon>
        <taxon>Monodon</taxon>
    </lineage>
</organism>
<evidence type="ECO:0000256" key="4">
    <source>
        <dbReference type="ARBA" id="ARBA00046201"/>
    </source>
</evidence>
<comment type="function">
    <text evidence="4">Heterodimeric electron transfer flavoprotein that accepts electrons from several mitochondrial dehydrogenases, including acyl-CoA dehydrogenases, glutaryl-CoA and sarcosine dehydrogenase. It transfers the electrons to the main mitochondrial respiratory chain via ETF-ubiquinone oxidoreductase (ETF dehydrogenase). Required for normal mitochondrial fatty acid oxidation and normal amino acid metabolism.</text>
</comment>
<gene>
    <name evidence="7" type="ORF">EI555_002931</name>
</gene>
<comment type="similarity">
    <text evidence="2">Belongs to the ETF alpha-subunit/FixB family.</text>
</comment>
<dbReference type="GO" id="GO:0009055">
    <property type="term" value="F:electron transfer activity"/>
    <property type="evidence" value="ECO:0007669"/>
    <property type="project" value="InterPro"/>
</dbReference>
<dbReference type="InterPro" id="IPR001308">
    <property type="entry name" value="ETF_a/FixB"/>
</dbReference>
<reference evidence="8" key="1">
    <citation type="journal article" date="2019" name="IScience">
        <title>Narwhal Genome Reveals Long-Term Low Genetic Diversity despite Current Large Abundance Size.</title>
        <authorList>
            <person name="Westbury M.V."/>
            <person name="Petersen B."/>
            <person name="Garde E."/>
            <person name="Heide-Jorgensen M.P."/>
            <person name="Lorenzen E.D."/>
        </authorList>
    </citation>
    <scope>NUCLEOTIDE SEQUENCE [LARGE SCALE GENOMIC DNA]</scope>
</reference>
<dbReference type="Proteomes" id="UP000308365">
    <property type="component" value="Unassembled WGS sequence"/>
</dbReference>
<evidence type="ECO:0000256" key="1">
    <source>
        <dbReference type="ARBA" id="ARBA00004305"/>
    </source>
</evidence>
<comment type="caution">
    <text evidence="7">The sequence shown here is derived from an EMBL/GenBank/DDBJ whole genome shotgun (WGS) entry which is preliminary data.</text>
</comment>
<proteinExistence type="inferred from homology"/>
<evidence type="ECO:0000259" key="6">
    <source>
        <dbReference type="SMART" id="SM00893"/>
    </source>
</evidence>
<evidence type="ECO:0000256" key="2">
    <source>
        <dbReference type="ARBA" id="ARBA00005817"/>
    </source>
</evidence>
<sequence>MFRAVAPGQFRRAASLLRFQSTLVIAEHANDTLAPITLNTITAANRLGGEVSCLVAGTKCDKVAQDLCKVTGVAKVLVAQHDVYKGLLPEELTPLILATQKQFNYTHICAGASAFGKNLLPRIAAKLDVAPISDIIAIKSPDTFVRTIYAGNALCTVKCDEKVKVFSVRGTSFEAAATSGGSASSEKELEFMLCVLLYVSIYAASSASPVGISEWLDQKLTKSDRPELTGAKVVVSGGKWNIVIY</sequence>
<dbReference type="InterPro" id="IPR033947">
    <property type="entry name" value="ETF_alpha_N"/>
</dbReference>
<evidence type="ECO:0000313" key="8">
    <source>
        <dbReference type="Proteomes" id="UP000308365"/>
    </source>
</evidence>
<feature type="domain" description="Electron transfer flavoprotein alpha/beta-subunit N-terminal" evidence="6">
    <location>
        <begin position="22"/>
        <end position="195"/>
    </location>
</feature>
<dbReference type="FunFam" id="3.40.50.620:FF:000041">
    <property type="entry name" value="Electron transfer flavoprotein alpha subunit"/>
    <property type="match status" value="1"/>
</dbReference>
<evidence type="ECO:0000256" key="3">
    <source>
        <dbReference type="ARBA" id="ARBA00014390"/>
    </source>
</evidence>
<dbReference type="GO" id="GO:0050660">
    <property type="term" value="F:flavin adenine dinucleotide binding"/>
    <property type="evidence" value="ECO:0007669"/>
    <property type="project" value="InterPro"/>
</dbReference>
<name>A0A4U1EK79_MONMO</name>
<comment type="subcellular location">
    <subcellularLocation>
        <location evidence="1">Mitochondrion matrix</location>
    </subcellularLocation>
</comment>
<dbReference type="GO" id="GO:0033539">
    <property type="term" value="P:fatty acid beta-oxidation using acyl-CoA dehydrogenase"/>
    <property type="evidence" value="ECO:0007669"/>
    <property type="project" value="TreeGrafter"/>
</dbReference>
<dbReference type="PANTHER" id="PTHR43153">
    <property type="entry name" value="ELECTRON TRANSFER FLAVOPROTEIN ALPHA"/>
    <property type="match status" value="1"/>
</dbReference>
<dbReference type="Gene3D" id="3.40.50.620">
    <property type="entry name" value="HUPs"/>
    <property type="match status" value="1"/>
</dbReference>
<dbReference type="CDD" id="cd01715">
    <property type="entry name" value="ETF_alpha"/>
    <property type="match status" value="1"/>
</dbReference>
<dbReference type="PANTHER" id="PTHR43153:SF1">
    <property type="entry name" value="ELECTRON TRANSFER FLAVOPROTEIN SUBUNIT ALPHA, MITOCHONDRIAL"/>
    <property type="match status" value="1"/>
</dbReference>
<dbReference type="Pfam" id="PF01012">
    <property type="entry name" value="ETF"/>
    <property type="match status" value="1"/>
</dbReference>
<comment type="subunit">
    <text evidence="5">Heterodimer composed of ETFA and ETFB. Identified in a complex that contains ETFA, ETFB and ETFRF1. Interaction with ETFRF1 promotes dissociation of the bound FAD and loss of electron transfer activity. Interacts with TASOR.</text>
</comment>
<accession>A0A4U1EK79</accession>
<dbReference type="SMART" id="SM00893">
    <property type="entry name" value="ETF"/>
    <property type="match status" value="1"/>
</dbReference>
<dbReference type="InterPro" id="IPR014730">
    <property type="entry name" value="ETF_a/b_N"/>
</dbReference>
<dbReference type="EMBL" id="RWIC01001321">
    <property type="protein sequence ID" value="TKC36327.1"/>
    <property type="molecule type" value="Genomic_DNA"/>
</dbReference>
<evidence type="ECO:0000256" key="5">
    <source>
        <dbReference type="ARBA" id="ARBA00046532"/>
    </source>
</evidence>